<sequence>MPRGNFLLGIESGAMSFWSSETWISASKIHEYVHRFDKKNLSDGAYKLSLGSEAIVSSGYSELGSENAYRRLSPTEDLKLLPGQYAYLITEERVQLTTGVLGFINASTGIKLKGLINVSGFHVDPGYNGKLIFTVFNAGPTPITLHQGQQIFRLWLSDFRGQGSVKKEGYDSLPRDLADRLHGTYPSPFALSARLNELKDEINVLRTDLGKQKDDKAQLGWYVLIAAIFLLPFVASLYTSMYGVWFGDRMKDYLESSRAKLTNTEPPVRKQQDAAPPAPLNPPATSPAPAANNPTTDAKQDESAQPKGP</sequence>
<dbReference type="Proteomes" id="UP000469949">
    <property type="component" value="Unassembled WGS sequence"/>
</dbReference>
<comment type="caution">
    <text evidence="5">The sequence shown here is derived from an EMBL/GenBank/DDBJ whole genome shotgun (WGS) entry which is preliminary data.</text>
</comment>
<keyword evidence="4" id="KW-1133">Transmembrane helix</keyword>
<feature type="compositionally biased region" description="Low complexity" evidence="3">
    <location>
        <begin position="287"/>
        <end position="297"/>
    </location>
</feature>
<keyword evidence="1 5" id="KW-0378">Hydrolase</keyword>
<dbReference type="Gene3D" id="2.70.40.10">
    <property type="match status" value="1"/>
</dbReference>
<dbReference type="InterPro" id="IPR036157">
    <property type="entry name" value="dUTPase-like_sf"/>
</dbReference>
<evidence type="ECO:0000256" key="1">
    <source>
        <dbReference type="ARBA" id="ARBA00022801"/>
    </source>
</evidence>
<feature type="compositionally biased region" description="Pro residues" evidence="3">
    <location>
        <begin position="276"/>
        <end position="286"/>
    </location>
</feature>
<reference evidence="5 6" key="1">
    <citation type="submission" date="2019-10" db="EMBL/GenBank/DDBJ databases">
        <title>Draft Genome Sequence of the Caffeine Degrading Methylotroph Methylorubrum populi PINKEL.</title>
        <authorList>
            <person name="Dawson S.C."/>
            <person name="Zhang X."/>
            <person name="Wright M.E."/>
            <person name="Sharma G."/>
            <person name="Langner J.T."/>
            <person name="Ditty J.L."/>
            <person name="Subuyuj G.A."/>
        </authorList>
    </citation>
    <scope>NUCLEOTIDE SEQUENCE [LARGE SCALE GENOMIC DNA]</scope>
    <source>
        <strain evidence="5 6">Pinkel</strain>
    </source>
</reference>
<dbReference type="InterPro" id="IPR033704">
    <property type="entry name" value="dUTPase_trimeric"/>
</dbReference>
<organism evidence="5 6">
    <name type="scientific">Methylorubrum populi</name>
    <dbReference type="NCBI Taxonomy" id="223967"/>
    <lineage>
        <taxon>Bacteria</taxon>
        <taxon>Pseudomonadati</taxon>
        <taxon>Pseudomonadota</taxon>
        <taxon>Alphaproteobacteria</taxon>
        <taxon>Hyphomicrobiales</taxon>
        <taxon>Methylobacteriaceae</taxon>
        <taxon>Methylorubrum</taxon>
    </lineage>
</organism>
<keyword evidence="4" id="KW-0812">Transmembrane</keyword>
<keyword evidence="2" id="KW-0546">Nucleotide metabolism</keyword>
<feature type="compositionally biased region" description="Basic and acidic residues" evidence="3">
    <location>
        <begin position="298"/>
        <end position="309"/>
    </location>
</feature>
<dbReference type="AlphaFoldDB" id="A0A833MZS7"/>
<dbReference type="GO" id="GO:0006229">
    <property type="term" value="P:dUTP biosynthetic process"/>
    <property type="evidence" value="ECO:0007669"/>
    <property type="project" value="InterPro"/>
</dbReference>
<evidence type="ECO:0000256" key="2">
    <source>
        <dbReference type="ARBA" id="ARBA00023080"/>
    </source>
</evidence>
<evidence type="ECO:0000256" key="4">
    <source>
        <dbReference type="SAM" id="Phobius"/>
    </source>
</evidence>
<evidence type="ECO:0000313" key="6">
    <source>
        <dbReference type="Proteomes" id="UP000469949"/>
    </source>
</evidence>
<dbReference type="SUPFAM" id="SSF51283">
    <property type="entry name" value="dUTPase-like"/>
    <property type="match status" value="1"/>
</dbReference>
<feature type="transmembrane region" description="Helical" evidence="4">
    <location>
        <begin position="219"/>
        <end position="245"/>
    </location>
</feature>
<evidence type="ECO:0000256" key="3">
    <source>
        <dbReference type="SAM" id="MobiDB-lite"/>
    </source>
</evidence>
<evidence type="ECO:0000313" key="5">
    <source>
        <dbReference type="EMBL" id="KAB7782895.1"/>
    </source>
</evidence>
<dbReference type="EC" id="3.5.4.13" evidence="5"/>
<dbReference type="CDD" id="cd07557">
    <property type="entry name" value="trimeric_dUTPase"/>
    <property type="match status" value="1"/>
</dbReference>
<name>A0A833MZS7_9HYPH</name>
<accession>A0A833MZS7</accession>
<gene>
    <name evidence="5" type="ORF">F8B43_4189</name>
</gene>
<proteinExistence type="predicted"/>
<keyword evidence="4" id="KW-0472">Membrane</keyword>
<dbReference type="EMBL" id="WEKV01000018">
    <property type="protein sequence ID" value="KAB7782895.1"/>
    <property type="molecule type" value="Genomic_DNA"/>
</dbReference>
<dbReference type="GO" id="GO:0008829">
    <property type="term" value="F:dCTP deaminase activity"/>
    <property type="evidence" value="ECO:0007669"/>
    <property type="project" value="UniProtKB-EC"/>
</dbReference>
<feature type="region of interest" description="Disordered" evidence="3">
    <location>
        <begin position="262"/>
        <end position="309"/>
    </location>
</feature>
<protein>
    <submittedName>
        <fullName evidence="5">Deoxycytidine triphosphate deaminase</fullName>
        <ecNumber evidence="5">3.5.4.13</ecNumber>
    </submittedName>
</protein>
<dbReference type="Pfam" id="PF22769">
    <property type="entry name" value="DCD"/>
    <property type="match status" value="1"/>
</dbReference>
<dbReference type="InterPro" id="IPR011962">
    <property type="entry name" value="dCTP_deaminase"/>
</dbReference>